<dbReference type="CDD" id="cd07067">
    <property type="entry name" value="HP_PGM_like"/>
    <property type="match status" value="1"/>
</dbReference>
<dbReference type="Gene3D" id="3.40.50.1240">
    <property type="entry name" value="Phosphoglycerate mutase-like"/>
    <property type="match status" value="1"/>
</dbReference>
<dbReference type="SMART" id="SM00855">
    <property type="entry name" value="PGAM"/>
    <property type="match status" value="1"/>
</dbReference>
<dbReference type="SUPFAM" id="SSF53254">
    <property type="entry name" value="Phosphoglycerate mutase-like"/>
    <property type="match status" value="1"/>
</dbReference>
<reference evidence="1 3" key="1">
    <citation type="submission" date="2019-12" db="EMBL/GenBank/DDBJ databases">
        <title>Whole genome shotgun sequence of Streptomyces libani subsp. libani NBRC 13452.</title>
        <authorList>
            <person name="Ichikawa N."/>
            <person name="Kimura A."/>
            <person name="Kitahashi Y."/>
            <person name="Komaki H."/>
            <person name="Tamura T."/>
        </authorList>
    </citation>
    <scope>NUCLEOTIDE SEQUENCE [LARGE SCALE GENOMIC DNA]</scope>
    <source>
        <strain evidence="1 3">NBRC 13452</strain>
    </source>
</reference>
<dbReference type="EMBL" id="CP114202">
    <property type="protein sequence ID" value="WAU00045.1"/>
    <property type="molecule type" value="Genomic_DNA"/>
</dbReference>
<dbReference type="EMBL" id="BLIP01000002">
    <property type="protein sequence ID" value="GFE25741.1"/>
    <property type="molecule type" value="Genomic_DNA"/>
</dbReference>
<evidence type="ECO:0000313" key="4">
    <source>
        <dbReference type="Proteomes" id="UP001210609"/>
    </source>
</evidence>
<dbReference type="Pfam" id="PF00300">
    <property type="entry name" value="His_Phos_1"/>
    <property type="match status" value="1"/>
</dbReference>
<dbReference type="Proteomes" id="UP001210609">
    <property type="component" value="Chromosome"/>
</dbReference>
<gene>
    <name evidence="1" type="primary">gpmB</name>
    <name evidence="1" type="ORF">Sliba_61940</name>
    <name evidence="2" type="ORF">STRLI_006259</name>
</gene>
<protein>
    <submittedName>
        <fullName evidence="2">Histidine phosphatase family protein</fullName>
    </submittedName>
    <submittedName>
        <fullName evidence="1">Phosphoglycerate mutase</fullName>
    </submittedName>
</protein>
<proteinExistence type="predicted"/>
<keyword evidence="4" id="KW-1185">Reference proteome</keyword>
<reference evidence="2 4" key="2">
    <citation type="submission" date="2022-12" db="EMBL/GenBank/DDBJ databases">
        <authorList>
            <person name="Ruckert C."/>
            <person name="Busche T."/>
            <person name="Kalinowski J."/>
            <person name="Wittmann C."/>
        </authorList>
    </citation>
    <scope>NUCLEOTIDE SEQUENCE [LARGE SCALE GENOMIC DNA]</scope>
    <source>
        <strain evidence="2 4">DSM 40555</strain>
    </source>
</reference>
<dbReference type="InterPro" id="IPR013078">
    <property type="entry name" value="His_Pase_superF_clade-1"/>
</dbReference>
<evidence type="ECO:0000313" key="2">
    <source>
        <dbReference type="EMBL" id="WAU00045.1"/>
    </source>
</evidence>
<evidence type="ECO:0000313" key="3">
    <source>
        <dbReference type="Proteomes" id="UP000429552"/>
    </source>
</evidence>
<evidence type="ECO:0000313" key="1">
    <source>
        <dbReference type="EMBL" id="GFE25741.1"/>
    </source>
</evidence>
<sequence>MITTELVFVRHGEAQCNADGRVGGPATCTGLTRLGYVQVQRAAACLAAEHRARPFTALYAGPRLRLQQSGEILGRSLGLEPLIEPGLDGPVHGAADGKPWHYVKTVANGGPHAHPDQPWAAGSDTWNGYLRRAEAFLHDLIAQHDGDRLLFAVHGETILAVHALLLGLGSMTEAGFTVSHASLTRWQHHHNRLGQRRWMLDRHNDTAHLSALATGATP</sequence>
<organism evidence="1 3">
    <name type="scientific">Streptomyces nigrescens</name>
    <dbReference type="NCBI Taxonomy" id="1920"/>
    <lineage>
        <taxon>Bacteria</taxon>
        <taxon>Bacillati</taxon>
        <taxon>Actinomycetota</taxon>
        <taxon>Actinomycetes</taxon>
        <taxon>Kitasatosporales</taxon>
        <taxon>Streptomycetaceae</taxon>
        <taxon>Streptomyces</taxon>
    </lineage>
</organism>
<dbReference type="RefSeq" id="WP_159489925.1">
    <property type="nucleotide sequence ID" value="NZ_BLIP01000002.1"/>
</dbReference>
<name>A0A640TU37_STRNI</name>
<dbReference type="InterPro" id="IPR029033">
    <property type="entry name" value="His_PPase_superfam"/>
</dbReference>
<dbReference type="Proteomes" id="UP000429552">
    <property type="component" value="Unassembled WGS sequence"/>
</dbReference>
<dbReference type="AlphaFoldDB" id="A0A640TU37"/>
<accession>A0A640TU37</accession>